<evidence type="ECO:0008006" key="3">
    <source>
        <dbReference type="Google" id="ProtNLM"/>
    </source>
</evidence>
<dbReference type="EMBL" id="BKCJ011294121">
    <property type="protein sequence ID" value="GFD16568.1"/>
    <property type="molecule type" value="Genomic_DNA"/>
</dbReference>
<feature type="compositionally biased region" description="Pro residues" evidence="1">
    <location>
        <begin position="1"/>
        <end position="10"/>
    </location>
</feature>
<feature type="compositionally biased region" description="Basic and acidic residues" evidence="1">
    <location>
        <begin position="15"/>
        <end position="30"/>
    </location>
</feature>
<proteinExistence type="predicted"/>
<sequence>DGPTIPPTSSPLPKAVEREPEAIKDKELDVGPKPNPKPLIPYPSRLNDQNLREKN</sequence>
<evidence type="ECO:0000313" key="2">
    <source>
        <dbReference type="EMBL" id="GFD16568.1"/>
    </source>
</evidence>
<feature type="non-terminal residue" evidence="2">
    <location>
        <position position="1"/>
    </location>
</feature>
<feature type="region of interest" description="Disordered" evidence="1">
    <location>
        <begin position="1"/>
        <end position="55"/>
    </location>
</feature>
<dbReference type="AlphaFoldDB" id="A0A699U5T7"/>
<reference evidence="2" key="1">
    <citation type="journal article" date="2019" name="Sci. Rep.">
        <title>Draft genome of Tanacetum cinerariifolium, the natural source of mosquito coil.</title>
        <authorList>
            <person name="Yamashiro T."/>
            <person name="Shiraishi A."/>
            <person name="Satake H."/>
            <person name="Nakayama K."/>
        </authorList>
    </citation>
    <scope>NUCLEOTIDE SEQUENCE</scope>
</reference>
<evidence type="ECO:0000256" key="1">
    <source>
        <dbReference type="SAM" id="MobiDB-lite"/>
    </source>
</evidence>
<name>A0A699U5T7_TANCI</name>
<gene>
    <name evidence="2" type="ORF">Tci_888537</name>
</gene>
<accession>A0A699U5T7</accession>
<protein>
    <recommendedName>
        <fullName evidence="3">Reverse transcriptase domain-containing protein</fullName>
    </recommendedName>
</protein>
<comment type="caution">
    <text evidence="2">The sequence shown here is derived from an EMBL/GenBank/DDBJ whole genome shotgun (WGS) entry which is preliminary data.</text>
</comment>
<organism evidence="2">
    <name type="scientific">Tanacetum cinerariifolium</name>
    <name type="common">Dalmatian daisy</name>
    <name type="synonym">Chrysanthemum cinerariifolium</name>
    <dbReference type="NCBI Taxonomy" id="118510"/>
    <lineage>
        <taxon>Eukaryota</taxon>
        <taxon>Viridiplantae</taxon>
        <taxon>Streptophyta</taxon>
        <taxon>Embryophyta</taxon>
        <taxon>Tracheophyta</taxon>
        <taxon>Spermatophyta</taxon>
        <taxon>Magnoliopsida</taxon>
        <taxon>eudicotyledons</taxon>
        <taxon>Gunneridae</taxon>
        <taxon>Pentapetalae</taxon>
        <taxon>asterids</taxon>
        <taxon>campanulids</taxon>
        <taxon>Asterales</taxon>
        <taxon>Asteraceae</taxon>
        <taxon>Asteroideae</taxon>
        <taxon>Anthemideae</taxon>
        <taxon>Anthemidinae</taxon>
        <taxon>Tanacetum</taxon>
    </lineage>
</organism>